<reference evidence="3" key="1">
    <citation type="journal article" date="2008" name="Nat. Genet.">
        <title>The Pristionchus pacificus genome provides a unique perspective on nematode lifestyle and parasitism.</title>
        <authorList>
            <person name="Dieterich C."/>
            <person name="Clifton S.W."/>
            <person name="Schuster L.N."/>
            <person name="Chinwalla A."/>
            <person name="Delehaunty K."/>
            <person name="Dinkelacker I."/>
            <person name="Fulton L."/>
            <person name="Fulton R."/>
            <person name="Godfrey J."/>
            <person name="Minx P."/>
            <person name="Mitreva M."/>
            <person name="Roeseler W."/>
            <person name="Tian H."/>
            <person name="Witte H."/>
            <person name="Yang S.P."/>
            <person name="Wilson R.K."/>
            <person name="Sommer R.J."/>
        </authorList>
    </citation>
    <scope>NUCLEOTIDE SEQUENCE [LARGE SCALE GENOMIC DNA]</scope>
    <source>
        <strain evidence="3">PS312</strain>
    </source>
</reference>
<accession>A0A8R1URH9</accession>
<dbReference type="AlphaFoldDB" id="A0A2A6BS52"/>
<evidence type="ECO:0000256" key="1">
    <source>
        <dbReference type="SAM" id="MobiDB-lite"/>
    </source>
</evidence>
<protein>
    <submittedName>
        <fullName evidence="2">Uncharacterized protein</fullName>
    </submittedName>
</protein>
<organism evidence="2 3">
    <name type="scientific">Pristionchus pacificus</name>
    <name type="common">Parasitic nematode worm</name>
    <dbReference type="NCBI Taxonomy" id="54126"/>
    <lineage>
        <taxon>Eukaryota</taxon>
        <taxon>Metazoa</taxon>
        <taxon>Ecdysozoa</taxon>
        <taxon>Nematoda</taxon>
        <taxon>Chromadorea</taxon>
        <taxon>Rhabditida</taxon>
        <taxon>Rhabditina</taxon>
        <taxon>Diplogasteromorpha</taxon>
        <taxon>Diplogasteroidea</taxon>
        <taxon>Neodiplogasteridae</taxon>
        <taxon>Pristionchus</taxon>
    </lineage>
</organism>
<evidence type="ECO:0000313" key="2">
    <source>
        <dbReference type="EnsemblMetazoa" id="PPA37194.1"/>
    </source>
</evidence>
<proteinExistence type="predicted"/>
<feature type="compositionally biased region" description="Basic residues" evidence="1">
    <location>
        <begin position="42"/>
        <end position="54"/>
    </location>
</feature>
<feature type="region of interest" description="Disordered" evidence="1">
    <location>
        <begin position="1"/>
        <end position="57"/>
    </location>
</feature>
<sequence>MVRANRKNDQSENKKKAGEKKEEERIKRCFRSANSDDGASSHGRKKNKSNRGKGKNMELLRKHYGIIRHRQTKITDYLMLRDVRRLARRPNKSHSYCLNCKAQMEGEASRREPAFIDLVSSSDDDDDYEVDEEGG</sequence>
<feature type="compositionally biased region" description="Basic and acidic residues" evidence="1">
    <location>
        <begin position="1"/>
        <end position="27"/>
    </location>
</feature>
<name>A0A2A6BS52_PRIPA</name>
<accession>A0A2A6BS52</accession>
<dbReference type="Proteomes" id="UP000005239">
    <property type="component" value="Unassembled WGS sequence"/>
</dbReference>
<dbReference type="EnsemblMetazoa" id="PPA37194.1">
    <property type="protein sequence ID" value="PPA37194.1"/>
    <property type="gene ID" value="WBGene00275563"/>
</dbReference>
<reference evidence="2" key="2">
    <citation type="submission" date="2022-06" db="UniProtKB">
        <authorList>
            <consortium name="EnsemblMetazoa"/>
        </authorList>
    </citation>
    <scope>IDENTIFICATION</scope>
    <source>
        <strain evidence="2">PS312</strain>
    </source>
</reference>
<keyword evidence="3" id="KW-1185">Reference proteome</keyword>
<gene>
    <name evidence="2" type="primary">WBGene00275563</name>
</gene>
<evidence type="ECO:0000313" key="3">
    <source>
        <dbReference type="Proteomes" id="UP000005239"/>
    </source>
</evidence>